<evidence type="ECO:0000313" key="3">
    <source>
        <dbReference type="Proteomes" id="UP000198558"/>
    </source>
</evidence>
<keyword evidence="1" id="KW-0812">Transmembrane</keyword>
<organism evidence="2 3">
    <name type="scientific">Thomasclavelia cocleata</name>
    <dbReference type="NCBI Taxonomy" id="69824"/>
    <lineage>
        <taxon>Bacteria</taxon>
        <taxon>Bacillati</taxon>
        <taxon>Bacillota</taxon>
        <taxon>Erysipelotrichia</taxon>
        <taxon>Erysipelotrichales</taxon>
        <taxon>Coprobacillaceae</taxon>
        <taxon>Thomasclavelia</taxon>
    </lineage>
</organism>
<dbReference type="GeneID" id="78289409"/>
<feature type="transmembrane region" description="Helical" evidence="1">
    <location>
        <begin position="7"/>
        <end position="28"/>
    </location>
</feature>
<keyword evidence="3" id="KW-1185">Reference proteome</keyword>
<dbReference type="AlphaFoldDB" id="A0A1I0HD70"/>
<dbReference type="OrthoDB" id="9898316at2"/>
<dbReference type="RefSeq" id="WP_092356423.1">
    <property type="nucleotide sequence ID" value="NZ_CANSQN010000006.1"/>
</dbReference>
<reference evidence="3" key="1">
    <citation type="submission" date="2016-10" db="EMBL/GenBank/DDBJ databases">
        <authorList>
            <person name="Varghese N."/>
            <person name="Submissions S."/>
        </authorList>
    </citation>
    <scope>NUCLEOTIDE SEQUENCE [LARGE SCALE GENOMIC DNA]</scope>
    <source>
        <strain evidence="3">DSM 1551</strain>
    </source>
</reference>
<evidence type="ECO:0000256" key="1">
    <source>
        <dbReference type="SAM" id="Phobius"/>
    </source>
</evidence>
<accession>A0A1I0HD70</accession>
<evidence type="ECO:0000313" key="2">
    <source>
        <dbReference type="EMBL" id="SET81832.1"/>
    </source>
</evidence>
<dbReference type="EMBL" id="FOIN01000048">
    <property type="protein sequence ID" value="SET81832.1"/>
    <property type="molecule type" value="Genomic_DNA"/>
</dbReference>
<proteinExistence type="predicted"/>
<keyword evidence="1" id="KW-1133">Transmembrane helix</keyword>
<protein>
    <submittedName>
        <fullName evidence="2">Uncharacterized protein</fullName>
    </submittedName>
</protein>
<keyword evidence="1" id="KW-0472">Membrane</keyword>
<name>A0A1I0HD70_9FIRM</name>
<sequence length="102" mass="11746">MKISKRAIIVTLFVISMVLVIICAIIDGNSDPYSNTTKYLKDTFDKNEYGVTIIDSNKEEDVTESFISENKELYENGDWDAVMENFLSGHYHLQIERNSDEE</sequence>
<dbReference type="Proteomes" id="UP000198558">
    <property type="component" value="Unassembled WGS sequence"/>
</dbReference>
<gene>
    <name evidence="2" type="ORF">SAMN04489758_1487</name>
</gene>